<dbReference type="InterPro" id="IPR036388">
    <property type="entry name" value="WH-like_DNA-bd_sf"/>
</dbReference>
<keyword evidence="10" id="KW-0464">Manganese</keyword>
<dbReference type="AlphaFoldDB" id="A0A1I5CG23"/>
<evidence type="ECO:0000313" key="13">
    <source>
        <dbReference type="EMBL" id="SFN85959.1"/>
    </source>
</evidence>
<dbReference type="InterPro" id="IPR022689">
    <property type="entry name" value="Iron_dep_repressor"/>
</dbReference>
<dbReference type="Pfam" id="PF01325">
    <property type="entry name" value="Fe_dep_repress"/>
    <property type="match status" value="1"/>
</dbReference>
<evidence type="ECO:0000256" key="6">
    <source>
        <dbReference type="ARBA" id="ARBA00023015"/>
    </source>
</evidence>
<evidence type="ECO:0000256" key="5">
    <source>
        <dbReference type="ARBA" id="ARBA00022491"/>
    </source>
</evidence>
<keyword evidence="7" id="KW-0238">DNA-binding</keyword>
<dbReference type="InterPro" id="IPR050536">
    <property type="entry name" value="DtxR_MntR_Metal-Reg"/>
</dbReference>
<dbReference type="SUPFAM" id="SSF47979">
    <property type="entry name" value="Iron-dependent repressor protein, dimerization domain"/>
    <property type="match status" value="1"/>
</dbReference>
<dbReference type="PANTHER" id="PTHR33238">
    <property type="entry name" value="IRON (METAL) DEPENDENT REPRESSOR, DTXR FAMILY"/>
    <property type="match status" value="1"/>
</dbReference>
<keyword evidence="8" id="KW-0010">Activator</keyword>
<keyword evidence="9" id="KW-0804">Transcription</keyword>
<dbReference type="PANTHER" id="PTHR33238:SF11">
    <property type="entry name" value="TRANSCRIPTIONAL REGULATOR MNTR"/>
    <property type="match status" value="1"/>
</dbReference>
<name>A0A1I5CG23_9FIRM</name>
<evidence type="ECO:0000256" key="1">
    <source>
        <dbReference type="ARBA" id="ARBA00004496"/>
    </source>
</evidence>
<dbReference type="GO" id="GO:0046914">
    <property type="term" value="F:transition metal ion binding"/>
    <property type="evidence" value="ECO:0007669"/>
    <property type="project" value="InterPro"/>
</dbReference>
<dbReference type="OrthoDB" id="9791355at2"/>
<dbReference type="InterPro" id="IPR022687">
    <property type="entry name" value="HTH_DTXR"/>
</dbReference>
<gene>
    <name evidence="13" type="ORF">SAMN04489757_10344</name>
</gene>
<feature type="domain" description="HTH dtxR-type" evidence="12">
    <location>
        <begin position="22"/>
        <end position="83"/>
    </location>
</feature>
<dbReference type="InterPro" id="IPR036390">
    <property type="entry name" value="WH_DNA-bd_sf"/>
</dbReference>
<dbReference type="SUPFAM" id="SSF46785">
    <property type="entry name" value="Winged helix' DNA-binding domain"/>
    <property type="match status" value="1"/>
</dbReference>
<keyword evidence="6" id="KW-0805">Transcription regulation</keyword>
<keyword evidence="4" id="KW-0963">Cytoplasm</keyword>
<dbReference type="STRING" id="1527.SAMN04489757_10344"/>
<dbReference type="GO" id="GO:0005737">
    <property type="term" value="C:cytoplasm"/>
    <property type="evidence" value="ECO:0007669"/>
    <property type="project" value="UniProtKB-SubCell"/>
</dbReference>
<dbReference type="GO" id="GO:0046983">
    <property type="term" value="F:protein dimerization activity"/>
    <property type="evidence" value="ECO:0007669"/>
    <property type="project" value="InterPro"/>
</dbReference>
<evidence type="ECO:0000256" key="8">
    <source>
        <dbReference type="ARBA" id="ARBA00023159"/>
    </source>
</evidence>
<evidence type="ECO:0000256" key="4">
    <source>
        <dbReference type="ARBA" id="ARBA00022490"/>
    </source>
</evidence>
<dbReference type="Pfam" id="PF02742">
    <property type="entry name" value="Fe_dep_repr_C"/>
    <property type="match status" value="1"/>
</dbReference>
<protein>
    <recommendedName>
        <fullName evidence="11">Manganese transport regulator</fullName>
    </recommendedName>
</protein>
<organism evidence="13 14">
    <name type="scientific">Anaerocolumna aminovalerica</name>
    <dbReference type="NCBI Taxonomy" id="1527"/>
    <lineage>
        <taxon>Bacteria</taxon>
        <taxon>Bacillati</taxon>
        <taxon>Bacillota</taxon>
        <taxon>Clostridia</taxon>
        <taxon>Lachnospirales</taxon>
        <taxon>Lachnospiraceae</taxon>
        <taxon>Anaerocolumna</taxon>
    </lineage>
</organism>
<dbReference type="SMART" id="SM00529">
    <property type="entry name" value="HTH_DTXR"/>
    <property type="match status" value="1"/>
</dbReference>
<evidence type="ECO:0000256" key="11">
    <source>
        <dbReference type="ARBA" id="ARBA00032593"/>
    </source>
</evidence>
<evidence type="ECO:0000256" key="10">
    <source>
        <dbReference type="ARBA" id="ARBA00023211"/>
    </source>
</evidence>
<dbReference type="EMBL" id="FOWD01000003">
    <property type="protein sequence ID" value="SFN85959.1"/>
    <property type="molecule type" value="Genomic_DNA"/>
</dbReference>
<dbReference type="GO" id="GO:0003700">
    <property type="term" value="F:DNA-binding transcription factor activity"/>
    <property type="evidence" value="ECO:0007669"/>
    <property type="project" value="InterPro"/>
</dbReference>
<evidence type="ECO:0000256" key="9">
    <source>
        <dbReference type="ARBA" id="ARBA00023163"/>
    </source>
</evidence>
<keyword evidence="5" id="KW-0678">Repressor</keyword>
<dbReference type="Gene3D" id="1.10.60.10">
    <property type="entry name" value="Iron dependent repressor, metal binding and dimerisation domain"/>
    <property type="match status" value="1"/>
</dbReference>
<evidence type="ECO:0000259" key="12">
    <source>
        <dbReference type="PROSITE" id="PS50944"/>
    </source>
</evidence>
<reference evidence="13 14" key="1">
    <citation type="submission" date="2016-10" db="EMBL/GenBank/DDBJ databases">
        <authorList>
            <person name="de Groot N.N."/>
        </authorList>
    </citation>
    <scope>NUCLEOTIDE SEQUENCE [LARGE SCALE GENOMIC DNA]</scope>
    <source>
        <strain evidence="13 14">DSM 1283</strain>
    </source>
</reference>
<comment type="subcellular location">
    <subcellularLocation>
        <location evidence="1">Cytoplasm</location>
    </subcellularLocation>
</comment>
<evidence type="ECO:0000256" key="3">
    <source>
        <dbReference type="ARBA" id="ARBA00011738"/>
    </source>
</evidence>
<comment type="subunit">
    <text evidence="3">Homodimer.</text>
</comment>
<evidence type="ECO:0000313" key="14">
    <source>
        <dbReference type="Proteomes" id="UP000198806"/>
    </source>
</evidence>
<comment type="similarity">
    <text evidence="2">Belongs to the DtxR/MntR family.</text>
</comment>
<dbReference type="InterPro" id="IPR036421">
    <property type="entry name" value="Fe_dep_repressor_sf"/>
</dbReference>
<dbReference type="Gene3D" id="1.10.10.10">
    <property type="entry name" value="Winged helix-like DNA-binding domain superfamily/Winged helix DNA-binding domain"/>
    <property type="match status" value="1"/>
</dbReference>
<dbReference type="Proteomes" id="UP000198806">
    <property type="component" value="Unassembled WGS sequence"/>
</dbReference>
<dbReference type="GO" id="GO:0003677">
    <property type="term" value="F:DNA binding"/>
    <property type="evidence" value="ECO:0007669"/>
    <property type="project" value="UniProtKB-KW"/>
</dbReference>
<sequence length="155" mass="18110">MINNEFYTVRGYQLLEQNKSKLTSAMEDYLEMIYRNSLKEGYIRINILAELLNVKAASATRMVQKLAALGLLIYKKYGIIMLSESGKEIGEYLLKRHHIIENFLKILGCEDDLLQQTELMEHSLNPKTVHKMNVFNTFFSDHSDILESLREYQKN</sequence>
<dbReference type="InterPro" id="IPR001367">
    <property type="entry name" value="Fe_dep_repressor"/>
</dbReference>
<evidence type="ECO:0000256" key="2">
    <source>
        <dbReference type="ARBA" id="ARBA00007871"/>
    </source>
</evidence>
<accession>A0A1I5CG23</accession>
<evidence type="ECO:0000256" key="7">
    <source>
        <dbReference type="ARBA" id="ARBA00023125"/>
    </source>
</evidence>
<proteinExistence type="inferred from homology"/>
<dbReference type="PROSITE" id="PS50944">
    <property type="entry name" value="HTH_DTXR"/>
    <property type="match status" value="1"/>
</dbReference>
<keyword evidence="14" id="KW-1185">Reference proteome</keyword>
<dbReference type="RefSeq" id="WP_091684313.1">
    <property type="nucleotide sequence ID" value="NZ_BAABFM010000006.1"/>
</dbReference>